<keyword evidence="5" id="KW-0949">S-adenosyl-L-methionine</keyword>
<dbReference type="Pfam" id="PF00590">
    <property type="entry name" value="TP_methylase"/>
    <property type="match status" value="1"/>
</dbReference>
<evidence type="ECO:0000256" key="1">
    <source>
        <dbReference type="ARBA" id="ARBA00004953"/>
    </source>
</evidence>
<dbReference type="EMBL" id="QWLM01000002">
    <property type="protein sequence ID" value="RHW47558.1"/>
    <property type="molecule type" value="Genomic_DNA"/>
</dbReference>
<evidence type="ECO:0000256" key="5">
    <source>
        <dbReference type="ARBA" id="ARBA00022691"/>
    </source>
</evidence>
<gene>
    <name evidence="7" type="ORF">D1832_02335</name>
</gene>
<dbReference type="InterPro" id="IPR012797">
    <property type="entry name" value="CobF"/>
</dbReference>
<dbReference type="InterPro" id="IPR000878">
    <property type="entry name" value="4pyrrol_Mease"/>
</dbReference>
<dbReference type="PIRSF" id="PIRSF036525">
    <property type="entry name" value="CobF"/>
    <property type="match status" value="1"/>
</dbReference>
<comment type="caution">
    <text evidence="7">The sequence shown here is derived from an EMBL/GenBank/DDBJ whole genome shotgun (WGS) entry which is preliminary data.</text>
</comment>
<evidence type="ECO:0000313" key="8">
    <source>
        <dbReference type="Proteomes" id="UP000285376"/>
    </source>
</evidence>
<evidence type="ECO:0000256" key="2">
    <source>
        <dbReference type="ARBA" id="ARBA00022573"/>
    </source>
</evidence>
<sequence length="263" mass="28823">MTGRRVNVIGIGAGAPDHLTLGAIAAMREVDVFLVAGKGEDRAQLVAVREELCRRHLEPGSYRFVTLPDPERGPDAQRDGGQYRRGVDDWHEARAQLWGDTIDALDPEVSVGFLVWGDPAFYDSTIRVVERMRATRDFDVHVVPGISAFQALAAEHGIVLHEIGKPIHITTGRRLEADWSPDAAFVVMLDGSLHCAGLRERAPDLVLHWGAYLGLPQQELRSGPLDEVIDDIVDLRARLRAEHGWIMDVYALGAVSSASAAEA</sequence>
<keyword evidence="3 7" id="KW-0489">Methyltransferase</keyword>
<evidence type="ECO:0000256" key="3">
    <source>
        <dbReference type="ARBA" id="ARBA00022603"/>
    </source>
</evidence>
<dbReference type="NCBIfam" id="TIGR02434">
    <property type="entry name" value="CobF"/>
    <property type="match status" value="1"/>
</dbReference>
<dbReference type="EC" id="2.1.1.152" evidence="7"/>
<dbReference type="PANTHER" id="PTHR43467:SF1">
    <property type="entry name" value="PRECORRIN-6A SYNTHASE [DEACETYLATING]"/>
    <property type="match status" value="1"/>
</dbReference>
<dbReference type="SUPFAM" id="SSF53790">
    <property type="entry name" value="Tetrapyrrole methylase"/>
    <property type="match status" value="1"/>
</dbReference>
<reference evidence="7 8" key="1">
    <citation type="submission" date="2018-08" db="EMBL/GenBank/DDBJ databases">
        <title>Whole genome sequence analysis of Dermacoccus abyssi bacteria isolated from Deep Mariana trench Micromonospora spp reveals genes involved in the environmental adaptation and production of secondary metabolites.</title>
        <authorList>
            <person name="Abdel-Mageed W.M."/>
            <person name="Lehri B."/>
            <person name="Nouioui I."/>
            <person name="Goodfellow I."/>
            <person name="Jaspars M."/>
            <person name="Karlyshev A."/>
        </authorList>
    </citation>
    <scope>NUCLEOTIDE SEQUENCE [LARGE SCALE GENOMIC DNA]</scope>
    <source>
        <strain evidence="7 8">MT1.1</strain>
    </source>
</reference>
<evidence type="ECO:0000256" key="4">
    <source>
        <dbReference type="ARBA" id="ARBA00022679"/>
    </source>
</evidence>
<protein>
    <submittedName>
        <fullName evidence="7">Precorrin-6A synthase (Deacetylating)</fullName>
        <ecNumber evidence="7">2.1.1.152</ecNumber>
    </submittedName>
</protein>
<dbReference type="InterPro" id="IPR014777">
    <property type="entry name" value="4pyrrole_Mease_sub1"/>
</dbReference>
<name>A0A417ZA98_9MICO</name>
<dbReference type="RefSeq" id="WP_118912445.1">
    <property type="nucleotide sequence ID" value="NZ_CBCRVH010000002.1"/>
</dbReference>
<dbReference type="GO" id="GO:0032259">
    <property type="term" value="P:methylation"/>
    <property type="evidence" value="ECO:0007669"/>
    <property type="project" value="UniProtKB-KW"/>
</dbReference>
<dbReference type="CDD" id="cd11643">
    <property type="entry name" value="Precorrin-6A-synthase"/>
    <property type="match status" value="1"/>
</dbReference>
<dbReference type="Proteomes" id="UP000285376">
    <property type="component" value="Unassembled WGS sequence"/>
</dbReference>
<evidence type="ECO:0000313" key="7">
    <source>
        <dbReference type="EMBL" id="RHW47558.1"/>
    </source>
</evidence>
<organism evidence="7 8">
    <name type="scientific">Dermacoccus abyssi</name>
    <dbReference type="NCBI Taxonomy" id="322596"/>
    <lineage>
        <taxon>Bacteria</taxon>
        <taxon>Bacillati</taxon>
        <taxon>Actinomycetota</taxon>
        <taxon>Actinomycetes</taxon>
        <taxon>Micrococcales</taxon>
        <taxon>Dermacoccaceae</taxon>
        <taxon>Dermacoccus</taxon>
    </lineage>
</organism>
<dbReference type="PANTHER" id="PTHR43467">
    <property type="entry name" value="COBALT-PRECORRIN-2 C(20)-METHYLTRANSFERASE"/>
    <property type="match status" value="1"/>
</dbReference>
<keyword evidence="2" id="KW-0169">Cobalamin biosynthesis</keyword>
<dbReference type="InterPro" id="IPR035996">
    <property type="entry name" value="4pyrrol_Methylase_sf"/>
</dbReference>
<dbReference type="Gene3D" id="3.40.1010.10">
    <property type="entry name" value="Cobalt-precorrin-4 Transmethylase, Domain 1"/>
    <property type="match status" value="1"/>
</dbReference>
<dbReference type="Gene3D" id="3.30.950.10">
    <property type="entry name" value="Methyltransferase, Cobalt-precorrin-4 Transmethylase, Domain 2"/>
    <property type="match status" value="1"/>
</dbReference>
<dbReference type="GO" id="GO:0043819">
    <property type="term" value="F:precorrin-6A synthase (deacetylating) activity"/>
    <property type="evidence" value="ECO:0007669"/>
    <property type="project" value="UniProtKB-EC"/>
</dbReference>
<accession>A0A417ZA98</accession>
<evidence type="ECO:0000259" key="6">
    <source>
        <dbReference type="Pfam" id="PF00590"/>
    </source>
</evidence>
<proteinExistence type="predicted"/>
<dbReference type="GO" id="GO:0009236">
    <property type="term" value="P:cobalamin biosynthetic process"/>
    <property type="evidence" value="ECO:0007669"/>
    <property type="project" value="UniProtKB-KW"/>
</dbReference>
<feature type="domain" description="Tetrapyrrole methylase" evidence="6">
    <location>
        <begin position="6"/>
        <end position="228"/>
    </location>
</feature>
<comment type="pathway">
    <text evidence="1">Cofactor biosynthesis; adenosylcobalamin biosynthesis.</text>
</comment>
<keyword evidence="4 7" id="KW-0808">Transferase</keyword>
<dbReference type="AlphaFoldDB" id="A0A417ZA98"/>
<dbReference type="InterPro" id="IPR014776">
    <property type="entry name" value="4pyrrole_Mease_sub2"/>
</dbReference>